<dbReference type="PROSITE" id="PS50850">
    <property type="entry name" value="MFS"/>
    <property type="match status" value="1"/>
</dbReference>
<name>A0A8J4DZL9_9ACTN</name>
<proteinExistence type="predicted"/>
<dbReference type="SUPFAM" id="SSF103473">
    <property type="entry name" value="MFS general substrate transporter"/>
    <property type="match status" value="1"/>
</dbReference>
<feature type="transmembrane region" description="Helical" evidence="7">
    <location>
        <begin position="149"/>
        <end position="169"/>
    </location>
</feature>
<evidence type="ECO:0000256" key="1">
    <source>
        <dbReference type="ARBA" id="ARBA00004651"/>
    </source>
</evidence>
<accession>A0A8J4DZL9</accession>
<sequence length="444" mass="43801">MLCAVQFVVVLDATIVTTALPAIRSSLGFSDAGLTWVVTAYTLVFGALLVPAGRVADLLGPRRALVTGLGVFAAASAACAAAWTPAALIAARAVQGLGAALSAPAALALLGLVSHRGRAVGLWTAAGAVGGGSGWVVGGLVTDHLGWPVIFWINVPIGLVAIASALRVLPRVPARRRRIDVFGAVTITIALGLLVQLSWASLVAAAALIALFAWHLRRDADPLIPPRLLRSPTVAGANLTAALLTASTTPAMYLAMLHLQVVLLFPVFNVGVVAGSLVGPRAVRRTGHRRTAVAGFALIAFGAALLALFSGAAPPPSPGPGAAAPGLGAAAGFAIAVAFAVVGAGLGAASVASTRAGTEAARPEHRGVGSGVLTASAQIGTALGLAVLAAGSSVGSGVGFRVGLVGAAGVAVVGMVAALLLPGARFLPGARLRRADREVVGAGG</sequence>
<evidence type="ECO:0000256" key="5">
    <source>
        <dbReference type="ARBA" id="ARBA00022989"/>
    </source>
</evidence>
<keyword evidence="10" id="KW-1185">Reference proteome</keyword>
<keyword evidence="4 7" id="KW-0812">Transmembrane</keyword>
<evidence type="ECO:0000256" key="3">
    <source>
        <dbReference type="ARBA" id="ARBA00022475"/>
    </source>
</evidence>
<dbReference type="PANTHER" id="PTHR42718:SF46">
    <property type="entry name" value="BLR6921 PROTEIN"/>
    <property type="match status" value="1"/>
</dbReference>
<dbReference type="Proteomes" id="UP000612585">
    <property type="component" value="Unassembled WGS sequence"/>
</dbReference>
<gene>
    <name evidence="9" type="ORF">Vau01_035800</name>
</gene>
<dbReference type="PANTHER" id="PTHR42718">
    <property type="entry name" value="MAJOR FACILITATOR SUPERFAMILY MULTIDRUG TRANSPORTER MFSC"/>
    <property type="match status" value="1"/>
</dbReference>
<comment type="caution">
    <text evidence="9">The sequence shown here is derived from an EMBL/GenBank/DDBJ whole genome shotgun (WGS) entry which is preliminary data.</text>
</comment>
<dbReference type="EMBL" id="BOPG01000023">
    <property type="protein sequence ID" value="GIJ56064.1"/>
    <property type="molecule type" value="Genomic_DNA"/>
</dbReference>
<dbReference type="GO" id="GO:0022857">
    <property type="term" value="F:transmembrane transporter activity"/>
    <property type="evidence" value="ECO:0007669"/>
    <property type="project" value="InterPro"/>
</dbReference>
<feature type="transmembrane region" description="Helical" evidence="7">
    <location>
        <begin position="257"/>
        <end position="279"/>
    </location>
</feature>
<feature type="transmembrane region" description="Helical" evidence="7">
    <location>
        <begin position="329"/>
        <end position="351"/>
    </location>
</feature>
<feature type="transmembrane region" description="Helical" evidence="7">
    <location>
        <begin position="34"/>
        <end position="52"/>
    </location>
</feature>
<dbReference type="PRINTS" id="PR01036">
    <property type="entry name" value="TCRTETB"/>
</dbReference>
<feature type="transmembrane region" description="Helical" evidence="7">
    <location>
        <begin position="402"/>
        <end position="424"/>
    </location>
</feature>
<feature type="transmembrane region" description="Helical" evidence="7">
    <location>
        <begin position="120"/>
        <end position="137"/>
    </location>
</feature>
<keyword evidence="6 7" id="KW-0472">Membrane</keyword>
<dbReference type="GO" id="GO:0005886">
    <property type="term" value="C:plasma membrane"/>
    <property type="evidence" value="ECO:0007669"/>
    <property type="project" value="UniProtKB-SubCell"/>
</dbReference>
<protein>
    <recommendedName>
        <fullName evidence="8">Major facilitator superfamily (MFS) profile domain-containing protein</fullName>
    </recommendedName>
</protein>
<dbReference type="InterPro" id="IPR020846">
    <property type="entry name" value="MFS_dom"/>
</dbReference>
<evidence type="ECO:0000313" key="9">
    <source>
        <dbReference type="EMBL" id="GIJ56064.1"/>
    </source>
</evidence>
<feature type="transmembrane region" description="Helical" evidence="7">
    <location>
        <begin position="64"/>
        <end position="83"/>
    </location>
</feature>
<evidence type="ECO:0000313" key="10">
    <source>
        <dbReference type="Proteomes" id="UP000612585"/>
    </source>
</evidence>
<feature type="transmembrane region" description="Helical" evidence="7">
    <location>
        <begin position="372"/>
        <end position="390"/>
    </location>
</feature>
<dbReference type="InterPro" id="IPR036259">
    <property type="entry name" value="MFS_trans_sf"/>
</dbReference>
<dbReference type="InterPro" id="IPR011701">
    <property type="entry name" value="MFS"/>
</dbReference>
<feature type="transmembrane region" description="Helical" evidence="7">
    <location>
        <begin position="181"/>
        <end position="214"/>
    </location>
</feature>
<dbReference type="Gene3D" id="1.20.1250.20">
    <property type="entry name" value="MFS general substrate transporter like domains"/>
    <property type="match status" value="1"/>
</dbReference>
<keyword evidence="5 7" id="KW-1133">Transmembrane helix</keyword>
<feature type="domain" description="Major facilitator superfamily (MFS) profile" evidence="8">
    <location>
        <begin position="1"/>
        <end position="425"/>
    </location>
</feature>
<evidence type="ECO:0000256" key="4">
    <source>
        <dbReference type="ARBA" id="ARBA00022692"/>
    </source>
</evidence>
<feature type="transmembrane region" description="Helical" evidence="7">
    <location>
        <begin position="291"/>
        <end position="309"/>
    </location>
</feature>
<feature type="transmembrane region" description="Helical" evidence="7">
    <location>
        <begin position="89"/>
        <end position="113"/>
    </location>
</feature>
<reference evidence="9" key="1">
    <citation type="submission" date="2021-01" db="EMBL/GenBank/DDBJ databases">
        <title>Whole genome shotgun sequence of Virgisporangium aurantiacum NBRC 16421.</title>
        <authorList>
            <person name="Komaki H."/>
            <person name="Tamura T."/>
        </authorList>
    </citation>
    <scope>NUCLEOTIDE SEQUENCE</scope>
    <source>
        <strain evidence="9">NBRC 16421</strain>
    </source>
</reference>
<keyword evidence="3" id="KW-1003">Cell membrane</keyword>
<dbReference type="Pfam" id="PF07690">
    <property type="entry name" value="MFS_1"/>
    <property type="match status" value="1"/>
</dbReference>
<dbReference type="AlphaFoldDB" id="A0A8J4DZL9"/>
<evidence type="ECO:0000256" key="6">
    <source>
        <dbReference type="ARBA" id="ARBA00023136"/>
    </source>
</evidence>
<organism evidence="9 10">
    <name type="scientific">Virgisporangium aurantiacum</name>
    <dbReference type="NCBI Taxonomy" id="175570"/>
    <lineage>
        <taxon>Bacteria</taxon>
        <taxon>Bacillati</taxon>
        <taxon>Actinomycetota</taxon>
        <taxon>Actinomycetes</taxon>
        <taxon>Micromonosporales</taxon>
        <taxon>Micromonosporaceae</taxon>
        <taxon>Virgisporangium</taxon>
    </lineage>
</organism>
<evidence type="ECO:0000256" key="7">
    <source>
        <dbReference type="SAM" id="Phobius"/>
    </source>
</evidence>
<keyword evidence="2" id="KW-0813">Transport</keyword>
<comment type="subcellular location">
    <subcellularLocation>
        <location evidence="1">Cell membrane</location>
        <topology evidence="1">Multi-pass membrane protein</topology>
    </subcellularLocation>
</comment>
<evidence type="ECO:0000259" key="8">
    <source>
        <dbReference type="PROSITE" id="PS50850"/>
    </source>
</evidence>
<evidence type="ECO:0000256" key="2">
    <source>
        <dbReference type="ARBA" id="ARBA00022448"/>
    </source>
</evidence>